<keyword evidence="3" id="KW-1185">Reference proteome</keyword>
<evidence type="ECO:0000313" key="3">
    <source>
        <dbReference type="Proteomes" id="UP000015105"/>
    </source>
</evidence>
<dbReference type="InterPro" id="IPR036378">
    <property type="entry name" value="FAS1_dom_sf"/>
</dbReference>
<protein>
    <recommendedName>
        <fullName evidence="4">FAS1 domain-containing protein</fullName>
    </recommendedName>
</protein>
<evidence type="ECO:0000313" key="2">
    <source>
        <dbReference type="EnsemblPlants" id="AET3Gv20324400.3"/>
    </source>
</evidence>
<organism evidence="2 3">
    <name type="scientific">Aegilops tauschii subsp. strangulata</name>
    <name type="common">Goatgrass</name>
    <dbReference type="NCBI Taxonomy" id="200361"/>
    <lineage>
        <taxon>Eukaryota</taxon>
        <taxon>Viridiplantae</taxon>
        <taxon>Streptophyta</taxon>
        <taxon>Embryophyta</taxon>
        <taxon>Tracheophyta</taxon>
        <taxon>Spermatophyta</taxon>
        <taxon>Magnoliopsida</taxon>
        <taxon>Liliopsida</taxon>
        <taxon>Poales</taxon>
        <taxon>Poaceae</taxon>
        <taxon>BOP clade</taxon>
        <taxon>Pooideae</taxon>
        <taxon>Triticodae</taxon>
        <taxon>Triticeae</taxon>
        <taxon>Triticinae</taxon>
        <taxon>Aegilops</taxon>
    </lineage>
</organism>
<dbReference type="PANTHER" id="PTHR33985">
    <property type="entry name" value="OS02G0491300 PROTEIN-RELATED"/>
    <property type="match status" value="1"/>
</dbReference>
<accession>A0A453EFL1</accession>
<reference evidence="2" key="3">
    <citation type="journal article" date="2017" name="Nature">
        <title>Genome sequence of the progenitor of the wheat D genome Aegilops tauschii.</title>
        <authorList>
            <person name="Luo M.C."/>
            <person name="Gu Y.Q."/>
            <person name="Puiu D."/>
            <person name="Wang H."/>
            <person name="Twardziok S.O."/>
            <person name="Deal K.R."/>
            <person name="Huo N."/>
            <person name="Zhu T."/>
            <person name="Wang L."/>
            <person name="Wang Y."/>
            <person name="McGuire P.E."/>
            <person name="Liu S."/>
            <person name="Long H."/>
            <person name="Ramasamy R.K."/>
            <person name="Rodriguez J.C."/>
            <person name="Van S.L."/>
            <person name="Yuan L."/>
            <person name="Wang Z."/>
            <person name="Xia Z."/>
            <person name="Xiao L."/>
            <person name="Anderson O.D."/>
            <person name="Ouyang S."/>
            <person name="Liang Y."/>
            <person name="Zimin A.V."/>
            <person name="Pertea G."/>
            <person name="Qi P."/>
            <person name="Bennetzen J.L."/>
            <person name="Dai X."/>
            <person name="Dawson M.W."/>
            <person name="Muller H.G."/>
            <person name="Kugler K."/>
            <person name="Rivarola-Duarte L."/>
            <person name="Spannagl M."/>
            <person name="Mayer K.F.X."/>
            <person name="Lu F.H."/>
            <person name="Bevan M.W."/>
            <person name="Leroy P."/>
            <person name="Li P."/>
            <person name="You F.M."/>
            <person name="Sun Q."/>
            <person name="Liu Z."/>
            <person name="Lyons E."/>
            <person name="Wicker T."/>
            <person name="Salzberg S.L."/>
            <person name="Devos K.M."/>
            <person name="Dvorak J."/>
        </authorList>
    </citation>
    <scope>NUCLEOTIDE SEQUENCE [LARGE SCALE GENOMIC DNA]</scope>
    <source>
        <strain evidence="2">cv. AL8/78</strain>
    </source>
</reference>
<dbReference type="EnsemblPlants" id="AET3Gv20324400.3">
    <property type="protein sequence ID" value="AET3Gv20324400.3"/>
    <property type="gene ID" value="AET3Gv20324400"/>
</dbReference>
<evidence type="ECO:0008006" key="4">
    <source>
        <dbReference type="Google" id="ProtNLM"/>
    </source>
</evidence>
<dbReference type="AlphaFoldDB" id="A0A453EFL1"/>
<dbReference type="SUPFAM" id="SSF82153">
    <property type="entry name" value="FAS1 domain"/>
    <property type="match status" value="1"/>
</dbReference>
<evidence type="ECO:0000256" key="1">
    <source>
        <dbReference type="SAM" id="MobiDB-lite"/>
    </source>
</evidence>
<reference evidence="2" key="5">
    <citation type="journal article" date="2021" name="G3 (Bethesda)">
        <title>Aegilops tauschii genome assembly Aet v5.0 features greater sequence contiguity and improved annotation.</title>
        <authorList>
            <person name="Wang L."/>
            <person name="Zhu T."/>
            <person name="Rodriguez J.C."/>
            <person name="Deal K.R."/>
            <person name="Dubcovsky J."/>
            <person name="McGuire P.E."/>
            <person name="Lux T."/>
            <person name="Spannagl M."/>
            <person name="Mayer K.F.X."/>
            <person name="Baldrich P."/>
            <person name="Meyers B.C."/>
            <person name="Huo N."/>
            <person name="Gu Y.Q."/>
            <person name="Zhou H."/>
            <person name="Devos K.M."/>
            <person name="Bennetzen J.L."/>
            <person name="Unver T."/>
            <person name="Budak H."/>
            <person name="Gulick P.J."/>
            <person name="Galiba G."/>
            <person name="Kalapos B."/>
            <person name="Nelson D.R."/>
            <person name="Li P."/>
            <person name="You F.M."/>
            <person name="Luo M.C."/>
            <person name="Dvorak J."/>
        </authorList>
    </citation>
    <scope>NUCLEOTIDE SEQUENCE [LARGE SCALE GENOMIC DNA]</scope>
    <source>
        <strain evidence="2">cv. AL8/78</strain>
    </source>
</reference>
<sequence length="172" mass="18379">IARLRDRGYGFMALAMRVQLAELERFANLTLFALDDQDIFVGGGHHYVSALRFHIVPDHRLTHAGLLRLRPGTILPTLAGEGQSLVVTNGAGSASAYNYDVSINYMPIKELDVVVNSRIAVHGVYMPFPRPHLVNLAASAVQTNSTCGVGGPFGDRPSSATTSPKGQVAPGV</sequence>
<dbReference type="PANTHER" id="PTHR33985:SF2">
    <property type="entry name" value="EXPRESSED PROTEIN"/>
    <property type="match status" value="1"/>
</dbReference>
<reference evidence="3" key="2">
    <citation type="journal article" date="2017" name="Nat. Plants">
        <title>The Aegilops tauschii genome reveals multiple impacts of transposons.</title>
        <authorList>
            <person name="Zhao G."/>
            <person name="Zou C."/>
            <person name="Li K."/>
            <person name="Wang K."/>
            <person name="Li T."/>
            <person name="Gao L."/>
            <person name="Zhang X."/>
            <person name="Wang H."/>
            <person name="Yang Z."/>
            <person name="Liu X."/>
            <person name="Jiang W."/>
            <person name="Mao L."/>
            <person name="Kong X."/>
            <person name="Jiao Y."/>
            <person name="Jia J."/>
        </authorList>
    </citation>
    <scope>NUCLEOTIDE SEQUENCE [LARGE SCALE GENOMIC DNA]</scope>
    <source>
        <strain evidence="3">cv. AL8/78</strain>
    </source>
</reference>
<dbReference type="InterPro" id="IPR052806">
    <property type="entry name" value="Fasciclin-like_AGP"/>
</dbReference>
<feature type="region of interest" description="Disordered" evidence="1">
    <location>
        <begin position="148"/>
        <end position="172"/>
    </location>
</feature>
<reference evidence="2" key="4">
    <citation type="submission" date="2019-03" db="UniProtKB">
        <authorList>
            <consortium name="EnsemblPlants"/>
        </authorList>
    </citation>
    <scope>IDENTIFICATION</scope>
</reference>
<dbReference type="Proteomes" id="UP000015105">
    <property type="component" value="Chromosome 3D"/>
</dbReference>
<dbReference type="Gramene" id="AET3Gv20324400.3">
    <property type="protein sequence ID" value="AET3Gv20324400.3"/>
    <property type="gene ID" value="AET3Gv20324400"/>
</dbReference>
<reference evidence="3" key="1">
    <citation type="journal article" date="2014" name="Science">
        <title>Ancient hybridizations among the ancestral genomes of bread wheat.</title>
        <authorList>
            <consortium name="International Wheat Genome Sequencing Consortium,"/>
            <person name="Marcussen T."/>
            <person name="Sandve S.R."/>
            <person name="Heier L."/>
            <person name="Spannagl M."/>
            <person name="Pfeifer M."/>
            <person name="Jakobsen K.S."/>
            <person name="Wulff B.B."/>
            <person name="Steuernagel B."/>
            <person name="Mayer K.F."/>
            <person name="Olsen O.A."/>
        </authorList>
    </citation>
    <scope>NUCLEOTIDE SEQUENCE [LARGE SCALE GENOMIC DNA]</scope>
    <source>
        <strain evidence="3">cv. AL8/78</strain>
    </source>
</reference>
<proteinExistence type="predicted"/>
<name>A0A453EFL1_AEGTS</name>